<evidence type="ECO:0000256" key="5">
    <source>
        <dbReference type="ARBA" id="ARBA00022970"/>
    </source>
</evidence>
<comment type="caution">
    <text evidence="10">The sequence shown here is derived from an EMBL/GenBank/DDBJ whole genome shotgun (WGS) entry which is preliminary data.</text>
</comment>
<proteinExistence type="inferred from homology"/>
<dbReference type="PROSITE" id="PS50928">
    <property type="entry name" value="ABC_TM1"/>
    <property type="match status" value="1"/>
</dbReference>
<dbReference type="PANTHER" id="PTHR30614:SF0">
    <property type="entry name" value="L-CYSTINE TRANSPORT SYSTEM PERMEASE PROTEIN TCYL"/>
    <property type="match status" value="1"/>
</dbReference>
<dbReference type="InterPro" id="IPR000515">
    <property type="entry name" value="MetI-like"/>
</dbReference>
<dbReference type="Proteomes" id="UP001550348">
    <property type="component" value="Unassembled WGS sequence"/>
</dbReference>
<keyword evidence="11" id="KW-1185">Reference proteome</keyword>
<keyword evidence="2 8" id="KW-0813">Transport</keyword>
<comment type="similarity">
    <text evidence="8">Belongs to the binding-protein-dependent transport system permease family.</text>
</comment>
<evidence type="ECO:0000256" key="2">
    <source>
        <dbReference type="ARBA" id="ARBA00022448"/>
    </source>
</evidence>
<dbReference type="InterPro" id="IPR010065">
    <property type="entry name" value="AA_ABC_transptr_permease_3TM"/>
</dbReference>
<name>A0ABV2VVM0_9ACTN</name>
<accession>A0ABV2VVM0</accession>
<gene>
    <name evidence="10" type="ORF">ABZ071_34155</name>
</gene>
<dbReference type="EMBL" id="JBEXRX010000240">
    <property type="protein sequence ID" value="MEU0156825.1"/>
    <property type="molecule type" value="Genomic_DNA"/>
</dbReference>
<dbReference type="Pfam" id="PF00528">
    <property type="entry name" value="BPD_transp_1"/>
    <property type="match status" value="1"/>
</dbReference>
<comment type="subcellular location">
    <subcellularLocation>
        <location evidence="1 8">Cell membrane</location>
        <topology evidence="1 8">Multi-pass membrane protein</topology>
    </subcellularLocation>
</comment>
<feature type="transmembrane region" description="Helical" evidence="8">
    <location>
        <begin position="101"/>
        <end position="124"/>
    </location>
</feature>
<protein>
    <submittedName>
        <fullName evidence="10">Amino acid ABC transporter permease</fullName>
    </submittedName>
</protein>
<evidence type="ECO:0000313" key="10">
    <source>
        <dbReference type="EMBL" id="MEU0156825.1"/>
    </source>
</evidence>
<dbReference type="InterPro" id="IPR035906">
    <property type="entry name" value="MetI-like_sf"/>
</dbReference>
<keyword evidence="6 8" id="KW-1133">Transmembrane helix</keyword>
<dbReference type="PANTHER" id="PTHR30614">
    <property type="entry name" value="MEMBRANE COMPONENT OF AMINO ACID ABC TRANSPORTER"/>
    <property type="match status" value="1"/>
</dbReference>
<evidence type="ECO:0000256" key="4">
    <source>
        <dbReference type="ARBA" id="ARBA00022692"/>
    </source>
</evidence>
<dbReference type="InterPro" id="IPR043429">
    <property type="entry name" value="ArtM/GltK/GlnP/TcyL/YhdX-like"/>
</dbReference>
<dbReference type="CDD" id="cd06261">
    <property type="entry name" value="TM_PBP2"/>
    <property type="match status" value="1"/>
</dbReference>
<feature type="domain" description="ABC transmembrane type-1" evidence="9">
    <location>
        <begin position="65"/>
        <end position="260"/>
    </location>
</feature>
<keyword evidence="7 8" id="KW-0472">Membrane</keyword>
<evidence type="ECO:0000256" key="6">
    <source>
        <dbReference type="ARBA" id="ARBA00022989"/>
    </source>
</evidence>
<evidence type="ECO:0000313" key="11">
    <source>
        <dbReference type="Proteomes" id="UP001550348"/>
    </source>
</evidence>
<keyword evidence="3" id="KW-1003">Cell membrane</keyword>
<dbReference type="NCBIfam" id="TIGR01726">
    <property type="entry name" value="HEQRo_perm_3TM"/>
    <property type="match status" value="1"/>
</dbReference>
<feature type="transmembrane region" description="Helical" evidence="8">
    <location>
        <begin position="242"/>
        <end position="263"/>
    </location>
</feature>
<keyword evidence="5" id="KW-0029">Amino-acid transport</keyword>
<evidence type="ECO:0000259" key="9">
    <source>
        <dbReference type="PROSITE" id="PS50928"/>
    </source>
</evidence>
<evidence type="ECO:0000256" key="8">
    <source>
        <dbReference type="RuleBase" id="RU363032"/>
    </source>
</evidence>
<reference evidence="10 11" key="1">
    <citation type="submission" date="2024-06" db="EMBL/GenBank/DDBJ databases">
        <title>The Natural Products Discovery Center: Release of the First 8490 Sequenced Strains for Exploring Actinobacteria Biosynthetic Diversity.</title>
        <authorList>
            <person name="Kalkreuter E."/>
            <person name="Kautsar S.A."/>
            <person name="Yang D."/>
            <person name="Bader C.D."/>
            <person name="Teijaro C.N."/>
            <person name="Fluegel L."/>
            <person name="Davis C.M."/>
            <person name="Simpson J.R."/>
            <person name="Lauterbach L."/>
            <person name="Steele A.D."/>
            <person name="Gui C."/>
            <person name="Meng S."/>
            <person name="Li G."/>
            <person name="Viehrig K."/>
            <person name="Ye F."/>
            <person name="Su P."/>
            <person name="Kiefer A.F."/>
            <person name="Nichols A."/>
            <person name="Cepeda A.J."/>
            <person name="Yan W."/>
            <person name="Fan B."/>
            <person name="Jiang Y."/>
            <person name="Adhikari A."/>
            <person name="Zheng C.-J."/>
            <person name="Schuster L."/>
            <person name="Cowan T.M."/>
            <person name="Smanski M.J."/>
            <person name="Chevrette M.G."/>
            <person name="De Carvalho L.P.S."/>
            <person name="Shen B."/>
        </authorList>
    </citation>
    <scope>NUCLEOTIDE SEQUENCE [LARGE SCALE GENOMIC DNA]</scope>
    <source>
        <strain evidence="10 11">NPDC006286</strain>
    </source>
</reference>
<feature type="transmembrane region" description="Helical" evidence="8">
    <location>
        <begin position="69"/>
        <end position="89"/>
    </location>
</feature>
<dbReference type="Gene3D" id="1.10.3720.10">
    <property type="entry name" value="MetI-like"/>
    <property type="match status" value="1"/>
</dbReference>
<sequence>MSSRLRRRRISLRRRRRLMRGAAYALFAAVVVMLVAAADRRRVADAFFRTDIAASMFPEAVTVALRNTVIYVVLAFSFGLVVGLVLALMRRSSVAAYRWTAAVYVEVFRGLPVLLVLFLIGYGIPLAFPERQIVGGSYGAVTVGLGLTAAAYMAETIRAGIQSVPKGQHEAARSLGMSHRWAMTSIVLPQALRLVVPPLTNEVISLTKDTSIVYILGVTASTVELTKYAGDALNSRVNPTPLVVAGVLYLGITVPLSQVVRFLGRRVAKGN</sequence>
<evidence type="ECO:0000256" key="3">
    <source>
        <dbReference type="ARBA" id="ARBA00022475"/>
    </source>
</evidence>
<evidence type="ECO:0000256" key="7">
    <source>
        <dbReference type="ARBA" id="ARBA00023136"/>
    </source>
</evidence>
<organism evidence="10 11">
    <name type="scientific">Micromonospora fulviviridis</name>
    <dbReference type="NCBI Taxonomy" id="47860"/>
    <lineage>
        <taxon>Bacteria</taxon>
        <taxon>Bacillati</taxon>
        <taxon>Actinomycetota</taxon>
        <taxon>Actinomycetes</taxon>
        <taxon>Micromonosporales</taxon>
        <taxon>Micromonosporaceae</taxon>
        <taxon>Micromonospora</taxon>
    </lineage>
</organism>
<evidence type="ECO:0000256" key="1">
    <source>
        <dbReference type="ARBA" id="ARBA00004651"/>
    </source>
</evidence>
<dbReference type="SUPFAM" id="SSF161098">
    <property type="entry name" value="MetI-like"/>
    <property type="match status" value="1"/>
</dbReference>
<dbReference type="RefSeq" id="WP_355668308.1">
    <property type="nucleotide sequence ID" value="NZ_JBEXRX010000240.1"/>
</dbReference>
<keyword evidence="4 8" id="KW-0812">Transmembrane</keyword>